<evidence type="ECO:0000259" key="5">
    <source>
        <dbReference type="PROSITE" id="PS50931"/>
    </source>
</evidence>
<evidence type="ECO:0000256" key="4">
    <source>
        <dbReference type="ARBA" id="ARBA00023163"/>
    </source>
</evidence>
<gene>
    <name evidence="6" type="ORF">D7S89_00710</name>
</gene>
<dbReference type="GO" id="GO:0006351">
    <property type="term" value="P:DNA-templated transcription"/>
    <property type="evidence" value="ECO:0007669"/>
    <property type="project" value="TreeGrafter"/>
</dbReference>
<dbReference type="InterPro" id="IPR005119">
    <property type="entry name" value="LysR_subst-bd"/>
</dbReference>
<name>A0A494XR47_9BURK</name>
<dbReference type="PANTHER" id="PTHR30537:SF26">
    <property type="entry name" value="GLYCINE CLEAVAGE SYSTEM TRANSCRIPTIONAL ACTIVATOR"/>
    <property type="match status" value="1"/>
</dbReference>
<dbReference type="PROSITE" id="PS50931">
    <property type="entry name" value="HTH_LYSR"/>
    <property type="match status" value="1"/>
</dbReference>
<accession>A0A494XR47</accession>
<sequence length="317" mass="34411">MATPLVRLASLDLIRGFVAVGRRMSVTLAAEDLCLTQSAVSRQIHSLEDALGLSLFHRGYRSISFTPAGERLYRTADSVVRQLQDAFDSLRPAERQPVTITASIGVTALWLLPRLGNLQQRHPSLDVRVAANDKPLDLRAEGIDLGIRYASAETAPSGATRLFDESIIPVAHPSLGLARLDPHSLSQQVLLEFEGPRRPLLRWADHLGAMGLADVRPRSILRFNQYDQVVQAALSGQGIALGRAALVEPLVADGRLIALGDGPARTSGYAYWLYRADDAARQDVADVADWIIGEARTHEPANDSVHTVREAVAVALS</sequence>
<comment type="caution">
    <text evidence="6">The sequence shown here is derived from an EMBL/GenBank/DDBJ whole genome shotgun (WGS) entry which is preliminary data.</text>
</comment>
<dbReference type="GO" id="GO:0043565">
    <property type="term" value="F:sequence-specific DNA binding"/>
    <property type="evidence" value="ECO:0007669"/>
    <property type="project" value="TreeGrafter"/>
</dbReference>
<dbReference type="InterPro" id="IPR000847">
    <property type="entry name" value="LysR_HTH_N"/>
</dbReference>
<dbReference type="OrthoDB" id="8688993at2"/>
<dbReference type="EMBL" id="RBZV01000001">
    <property type="protein sequence ID" value="RKP52111.1"/>
    <property type="molecule type" value="Genomic_DNA"/>
</dbReference>
<dbReference type="SUPFAM" id="SSF46785">
    <property type="entry name" value="Winged helix' DNA-binding domain"/>
    <property type="match status" value="1"/>
</dbReference>
<evidence type="ECO:0000313" key="7">
    <source>
        <dbReference type="Proteomes" id="UP000280434"/>
    </source>
</evidence>
<dbReference type="InterPro" id="IPR036390">
    <property type="entry name" value="WH_DNA-bd_sf"/>
</dbReference>
<dbReference type="Pfam" id="PF03466">
    <property type="entry name" value="LysR_substrate"/>
    <property type="match status" value="1"/>
</dbReference>
<dbReference type="AlphaFoldDB" id="A0A494XR47"/>
<dbReference type="Gene3D" id="3.40.190.10">
    <property type="entry name" value="Periplasmic binding protein-like II"/>
    <property type="match status" value="2"/>
</dbReference>
<reference evidence="6 7" key="1">
    <citation type="submission" date="2018-10" db="EMBL/GenBank/DDBJ databases">
        <title>Paraburkholderia sp. 7MK8-2, isolated from soil.</title>
        <authorList>
            <person name="Gao Z.-H."/>
            <person name="Qiu L.-H."/>
        </authorList>
    </citation>
    <scope>NUCLEOTIDE SEQUENCE [LARGE SCALE GENOMIC DNA]</scope>
    <source>
        <strain evidence="6 7">7MK8-2</strain>
    </source>
</reference>
<keyword evidence="7" id="KW-1185">Reference proteome</keyword>
<comment type="similarity">
    <text evidence="1">Belongs to the LysR transcriptional regulatory family.</text>
</comment>
<keyword evidence="4" id="KW-0804">Transcription</keyword>
<feature type="domain" description="HTH lysR-type" evidence="5">
    <location>
        <begin position="11"/>
        <end position="66"/>
    </location>
</feature>
<dbReference type="InterPro" id="IPR036388">
    <property type="entry name" value="WH-like_DNA-bd_sf"/>
</dbReference>
<dbReference type="RefSeq" id="WP_121274822.1">
    <property type="nucleotide sequence ID" value="NZ_RBZV01000001.1"/>
</dbReference>
<dbReference type="PRINTS" id="PR00039">
    <property type="entry name" value="HTHLYSR"/>
</dbReference>
<evidence type="ECO:0000256" key="2">
    <source>
        <dbReference type="ARBA" id="ARBA00023015"/>
    </source>
</evidence>
<dbReference type="GO" id="GO:0003700">
    <property type="term" value="F:DNA-binding transcription factor activity"/>
    <property type="evidence" value="ECO:0007669"/>
    <property type="project" value="InterPro"/>
</dbReference>
<dbReference type="InterPro" id="IPR058163">
    <property type="entry name" value="LysR-type_TF_proteobact-type"/>
</dbReference>
<keyword evidence="3" id="KW-0238">DNA-binding</keyword>
<dbReference type="Gene3D" id="1.10.10.10">
    <property type="entry name" value="Winged helix-like DNA-binding domain superfamily/Winged helix DNA-binding domain"/>
    <property type="match status" value="1"/>
</dbReference>
<dbReference type="Proteomes" id="UP000280434">
    <property type="component" value="Unassembled WGS sequence"/>
</dbReference>
<dbReference type="SUPFAM" id="SSF53850">
    <property type="entry name" value="Periplasmic binding protein-like II"/>
    <property type="match status" value="1"/>
</dbReference>
<dbReference type="FunFam" id="1.10.10.10:FF:000001">
    <property type="entry name" value="LysR family transcriptional regulator"/>
    <property type="match status" value="1"/>
</dbReference>
<proteinExistence type="inferred from homology"/>
<evidence type="ECO:0000256" key="3">
    <source>
        <dbReference type="ARBA" id="ARBA00023125"/>
    </source>
</evidence>
<protein>
    <submittedName>
        <fullName evidence="6">LysR family transcriptional regulator</fullName>
    </submittedName>
</protein>
<dbReference type="Pfam" id="PF00126">
    <property type="entry name" value="HTH_1"/>
    <property type="match status" value="1"/>
</dbReference>
<dbReference type="CDD" id="cd08432">
    <property type="entry name" value="PBP2_GcdR_TrpI_HvrB_AmpR_like"/>
    <property type="match status" value="1"/>
</dbReference>
<evidence type="ECO:0000313" key="6">
    <source>
        <dbReference type="EMBL" id="RKP52111.1"/>
    </source>
</evidence>
<organism evidence="6 7">
    <name type="scientific">Trinickia fusca</name>
    <dbReference type="NCBI Taxonomy" id="2419777"/>
    <lineage>
        <taxon>Bacteria</taxon>
        <taxon>Pseudomonadati</taxon>
        <taxon>Pseudomonadota</taxon>
        <taxon>Betaproteobacteria</taxon>
        <taxon>Burkholderiales</taxon>
        <taxon>Burkholderiaceae</taxon>
        <taxon>Trinickia</taxon>
    </lineage>
</organism>
<dbReference type="PANTHER" id="PTHR30537">
    <property type="entry name" value="HTH-TYPE TRANSCRIPTIONAL REGULATOR"/>
    <property type="match status" value="1"/>
</dbReference>
<keyword evidence="2" id="KW-0805">Transcription regulation</keyword>
<evidence type="ECO:0000256" key="1">
    <source>
        <dbReference type="ARBA" id="ARBA00009437"/>
    </source>
</evidence>